<organism evidence="1">
    <name type="scientific">Anguilla anguilla</name>
    <name type="common">European freshwater eel</name>
    <name type="synonym">Muraena anguilla</name>
    <dbReference type="NCBI Taxonomy" id="7936"/>
    <lineage>
        <taxon>Eukaryota</taxon>
        <taxon>Metazoa</taxon>
        <taxon>Chordata</taxon>
        <taxon>Craniata</taxon>
        <taxon>Vertebrata</taxon>
        <taxon>Euteleostomi</taxon>
        <taxon>Actinopterygii</taxon>
        <taxon>Neopterygii</taxon>
        <taxon>Teleostei</taxon>
        <taxon>Anguilliformes</taxon>
        <taxon>Anguillidae</taxon>
        <taxon>Anguilla</taxon>
    </lineage>
</organism>
<evidence type="ECO:0000313" key="1">
    <source>
        <dbReference type="EMBL" id="JAI03913.1"/>
    </source>
</evidence>
<reference evidence="1" key="2">
    <citation type="journal article" date="2015" name="Fish Shellfish Immunol.">
        <title>Early steps in the European eel (Anguilla anguilla)-Vibrio vulnificus interaction in the gills: Role of the RtxA13 toxin.</title>
        <authorList>
            <person name="Callol A."/>
            <person name="Pajuelo D."/>
            <person name="Ebbesson L."/>
            <person name="Teles M."/>
            <person name="MacKenzie S."/>
            <person name="Amaro C."/>
        </authorList>
    </citation>
    <scope>NUCLEOTIDE SEQUENCE</scope>
</reference>
<sequence>MHVCLCKTADFCFLMFVFFPASLLDGDFSLLLTRECEATFNYAAI</sequence>
<reference evidence="1" key="1">
    <citation type="submission" date="2014-11" db="EMBL/GenBank/DDBJ databases">
        <authorList>
            <person name="Amaro Gonzalez C."/>
        </authorList>
    </citation>
    <scope>NUCLEOTIDE SEQUENCE</scope>
</reference>
<name>A0A0E9XMG0_ANGAN</name>
<dbReference type="EMBL" id="GBXM01004665">
    <property type="protein sequence ID" value="JAI03913.1"/>
    <property type="molecule type" value="Transcribed_RNA"/>
</dbReference>
<dbReference type="AlphaFoldDB" id="A0A0E9XMG0"/>
<protein>
    <submittedName>
        <fullName evidence="1">Uncharacterized protein</fullName>
    </submittedName>
</protein>
<accession>A0A0E9XMG0</accession>
<proteinExistence type="predicted"/>